<accession>A0A2Z5ZGN1</accession>
<sequence length="66" mass="7290">MFLRVEKGVLNTKQKFRTSLAPILGVLFYKSGSNESCVSVAGFSVLSRAERVKPNSRTPCTRGRRG</sequence>
<dbReference type="KEGG" id="aot:AcetOri_orf02290"/>
<evidence type="ECO:0000313" key="1">
    <source>
        <dbReference type="EMBL" id="BBC79872.1"/>
    </source>
</evidence>
<protein>
    <submittedName>
        <fullName evidence="1">DNA polymerase IV</fullName>
    </submittedName>
</protein>
<dbReference type="Proteomes" id="UP000270034">
    <property type="component" value="Chromosome"/>
</dbReference>
<organism evidence="1 2">
    <name type="scientific">Acetobacter orientalis</name>
    <dbReference type="NCBI Taxonomy" id="146474"/>
    <lineage>
        <taxon>Bacteria</taxon>
        <taxon>Pseudomonadati</taxon>
        <taxon>Pseudomonadota</taxon>
        <taxon>Alphaproteobacteria</taxon>
        <taxon>Acetobacterales</taxon>
        <taxon>Acetobacteraceae</taxon>
        <taxon>Acetobacter</taxon>
    </lineage>
</organism>
<gene>
    <name evidence="1" type="ORF">AcetOrient_orf02290</name>
</gene>
<proteinExistence type="predicted"/>
<dbReference type="AlphaFoldDB" id="A0A2Z5ZGN1"/>
<name>A0A2Z5ZGN1_9PROT</name>
<dbReference type="EMBL" id="AP018515">
    <property type="protein sequence ID" value="BBC79872.1"/>
    <property type="molecule type" value="Genomic_DNA"/>
</dbReference>
<evidence type="ECO:0000313" key="2">
    <source>
        <dbReference type="Proteomes" id="UP000270034"/>
    </source>
</evidence>
<reference evidence="1 2" key="1">
    <citation type="submission" date="2018-02" db="EMBL/GenBank/DDBJ databases">
        <title>Acetobacter orientalis genome.</title>
        <authorList>
            <person name="Nakashima N."/>
            <person name="Tamura T."/>
        </authorList>
    </citation>
    <scope>NUCLEOTIDE SEQUENCE [LARGE SCALE GENOMIC DNA]</scope>
    <source>
        <strain evidence="1 2">FAN1</strain>
    </source>
</reference>